<reference evidence="2 3" key="1">
    <citation type="submission" date="2016-09" db="EMBL/GenBank/DDBJ databases">
        <title>Complete genome sequence of microbes from the polar regions.</title>
        <authorList>
            <person name="Liao L."/>
            <person name="Chen B."/>
        </authorList>
    </citation>
    <scope>NUCLEOTIDE SEQUENCE [LARGE SCALE GENOMIC DNA]</scope>
    <source>
        <strain evidence="2 3">ZS314</strain>
    </source>
</reference>
<evidence type="ECO:0000313" key="3">
    <source>
        <dbReference type="Proteomes" id="UP000464507"/>
    </source>
</evidence>
<dbReference type="KEGG" id="mant:BHD05_07965"/>
<organism evidence="2 3">
    <name type="scientific">Marisediminicola antarctica</name>
    <dbReference type="NCBI Taxonomy" id="674079"/>
    <lineage>
        <taxon>Bacteria</taxon>
        <taxon>Bacillati</taxon>
        <taxon>Actinomycetota</taxon>
        <taxon>Actinomycetes</taxon>
        <taxon>Micrococcales</taxon>
        <taxon>Microbacteriaceae</taxon>
        <taxon>Marisediminicola</taxon>
    </lineage>
</organism>
<dbReference type="RefSeq" id="WP_161885959.1">
    <property type="nucleotide sequence ID" value="NZ_CP017146.1"/>
</dbReference>
<feature type="compositionally biased region" description="Acidic residues" evidence="1">
    <location>
        <begin position="59"/>
        <end position="69"/>
    </location>
</feature>
<dbReference type="AlphaFoldDB" id="A0A7L5AJK9"/>
<proteinExistence type="predicted"/>
<accession>A0A7L5AJK9</accession>
<gene>
    <name evidence="2" type="ORF">BHD05_07965</name>
</gene>
<evidence type="ECO:0000313" key="2">
    <source>
        <dbReference type="EMBL" id="QHO69584.1"/>
    </source>
</evidence>
<dbReference type="EMBL" id="CP017146">
    <property type="protein sequence ID" value="QHO69584.1"/>
    <property type="molecule type" value="Genomic_DNA"/>
</dbReference>
<feature type="region of interest" description="Disordered" evidence="1">
    <location>
        <begin position="1"/>
        <end position="93"/>
    </location>
</feature>
<dbReference type="Proteomes" id="UP000464507">
    <property type="component" value="Chromosome"/>
</dbReference>
<protein>
    <submittedName>
        <fullName evidence="2">Uncharacterized protein</fullName>
    </submittedName>
</protein>
<evidence type="ECO:0000256" key="1">
    <source>
        <dbReference type="SAM" id="MobiDB-lite"/>
    </source>
</evidence>
<dbReference type="OrthoDB" id="5122103at2"/>
<name>A0A7L5AJK9_9MICO</name>
<sequence>MSDAPESSGLPDGATGVTSPTSERDTEAKQSTPVADSEAVDADTEDQVEVLPGTGGPDDVGDVEVDPDELNLSGDSIPGHPKPGEADPADEQR</sequence>
<feature type="compositionally biased region" description="Basic and acidic residues" evidence="1">
    <location>
        <begin position="82"/>
        <end position="93"/>
    </location>
</feature>
<keyword evidence="3" id="KW-1185">Reference proteome</keyword>
<feature type="compositionally biased region" description="Acidic residues" evidence="1">
    <location>
        <begin position="38"/>
        <end position="48"/>
    </location>
</feature>